<dbReference type="GeneID" id="87823922"/>
<evidence type="ECO:0000313" key="3">
    <source>
        <dbReference type="Proteomes" id="UP001302602"/>
    </source>
</evidence>
<organism evidence="2 3">
    <name type="scientific">Parathielavia appendiculata</name>
    <dbReference type="NCBI Taxonomy" id="2587402"/>
    <lineage>
        <taxon>Eukaryota</taxon>
        <taxon>Fungi</taxon>
        <taxon>Dikarya</taxon>
        <taxon>Ascomycota</taxon>
        <taxon>Pezizomycotina</taxon>
        <taxon>Sordariomycetes</taxon>
        <taxon>Sordariomycetidae</taxon>
        <taxon>Sordariales</taxon>
        <taxon>Chaetomiaceae</taxon>
        <taxon>Parathielavia</taxon>
    </lineage>
</organism>
<reference evidence="2" key="1">
    <citation type="journal article" date="2023" name="Mol. Phylogenet. Evol.">
        <title>Genome-scale phylogeny and comparative genomics of the fungal order Sordariales.</title>
        <authorList>
            <person name="Hensen N."/>
            <person name="Bonometti L."/>
            <person name="Westerberg I."/>
            <person name="Brannstrom I.O."/>
            <person name="Guillou S."/>
            <person name="Cros-Aarteil S."/>
            <person name="Calhoun S."/>
            <person name="Haridas S."/>
            <person name="Kuo A."/>
            <person name="Mondo S."/>
            <person name="Pangilinan J."/>
            <person name="Riley R."/>
            <person name="LaButti K."/>
            <person name="Andreopoulos B."/>
            <person name="Lipzen A."/>
            <person name="Chen C."/>
            <person name="Yan M."/>
            <person name="Daum C."/>
            <person name="Ng V."/>
            <person name="Clum A."/>
            <person name="Steindorff A."/>
            <person name="Ohm R.A."/>
            <person name="Martin F."/>
            <person name="Silar P."/>
            <person name="Natvig D.O."/>
            <person name="Lalanne C."/>
            <person name="Gautier V."/>
            <person name="Ament-Velasquez S.L."/>
            <person name="Kruys A."/>
            <person name="Hutchinson M.I."/>
            <person name="Powell A.J."/>
            <person name="Barry K."/>
            <person name="Miller A.N."/>
            <person name="Grigoriev I.V."/>
            <person name="Debuchy R."/>
            <person name="Gladieux P."/>
            <person name="Hiltunen Thoren M."/>
            <person name="Johannesson H."/>
        </authorList>
    </citation>
    <scope>NUCLEOTIDE SEQUENCE</scope>
    <source>
        <strain evidence="2">CBS 731.68</strain>
    </source>
</reference>
<dbReference type="AlphaFoldDB" id="A0AAN6U268"/>
<evidence type="ECO:0000256" key="1">
    <source>
        <dbReference type="SAM" id="MobiDB-lite"/>
    </source>
</evidence>
<proteinExistence type="predicted"/>
<dbReference type="Proteomes" id="UP001302602">
    <property type="component" value="Unassembled WGS sequence"/>
</dbReference>
<dbReference type="RefSeq" id="XP_062648207.1">
    <property type="nucleotide sequence ID" value="XM_062787152.1"/>
</dbReference>
<feature type="region of interest" description="Disordered" evidence="1">
    <location>
        <begin position="51"/>
        <end position="73"/>
    </location>
</feature>
<name>A0AAN6U268_9PEZI</name>
<sequence length="198" mass="21875">MPALLLCSETEVSVGSADLTHLAYAPAYSGGQKSSQELPDASRFRLQVAVRNPPTGPGKNVRSHQRQGSSWSGAERWISKRVITHVSRGPAAKQAIPRNPKRCPRSLGLLIPRRGDAKKGRSISQVGRPKAWQVVPGPATNNVRFWDHVFLPSFAFRSEHVVTPMPKPAAMSWTIGLSQWAICLMVWIRHRMDALGKE</sequence>
<gene>
    <name evidence="2" type="ORF">N657DRAFT_391251</name>
</gene>
<evidence type="ECO:0000313" key="2">
    <source>
        <dbReference type="EMBL" id="KAK4124436.1"/>
    </source>
</evidence>
<keyword evidence="3" id="KW-1185">Reference proteome</keyword>
<protein>
    <submittedName>
        <fullName evidence="2">Uncharacterized protein</fullName>
    </submittedName>
</protein>
<comment type="caution">
    <text evidence="2">The sequence shown here is derived from an EMBL/GenBank/DDBJ whole genome shotgun (WGS) entry which is preliminary data.</text>
</comment>
<reference evidence="2" key="2">
    <citation type="submission" date="2023-05" db="EMBL/GenBank/DDBJ databases">
        <authorList>
            <consortium name="Lawrence Berkeley National Laboratory"/>
            <person name="Steindorff A."/>
            <person name="Hensen N."/>
            <person name="Bonometti L."/>
            <person name="Westerberg I."/>
            <person name="Brannstrom I.O."/>
            <person name="Guillou S."/>
            <person name="Cros-Aarteil S."/>
            <person name="Calhoun S."/>
            <person name="Haridas S."/>
            <person name="Kuo A."/>
            <person name="Mondo S."/>
            <person name="Pangilinan J."/>
            <person name="Riley R."/>
            <person name="Labutti K."/>
            <person name="Andreopoulos B."/>
            <person name="Lipzen A."/>
            <person name="Chen C."/>
            <person name="Yanf M."/>
            <person name="Daum C."/>
            <person name="Ng V."/>
            <person name="Clum A."/>
            <person name="Ohm R."/>
            <person name="Martin F."/>
            <person name="Silar P."/>
            <person name="Natvig D."/>
            <person name="Lalanne C."/>
            <person name="Gautier V."/>
            <person name="Ament-Velasquez S.L."/>
            <person name="Kruys A."/>
            <person name="Hutchinson M.I."/>
            <person name="Powell A.J."/>
            <person name="Barry K."/>
            <person name="Miller A.N."/>
            <person name="Grigoriev I.V."/>
            <person name="Debuchy R."/>
            <person name="Gladieux P."/>
            <person name="Thoren M.H."/>
            <person name="Johannesson H."/>
        </authorList>
    </citation>
    <scope>NUCLEOTIDE SEQUENCE</scope>
    <source>
        <strain evidence="2">CBS 731.68</strain>
    </source>
</reference>
<dbReference type="EMBL" id="MU853227">
    <property type="protein sequence ID" value="KAK4124436.1"/>
    <property type="molecule type" value="Genomic_DNA"/>
</dbReference>
<accession>A0AAN6U268</accession>